<evidence type="ECO:0000256" key="4">
    <source>
        <dbReference type="ARBA" id="ARBA00022729"/>
    </source>
</evidence>
<keyword evidence="3" id="KW-0479">Metal-binding</keyword>
<dbReference type="InterPro" id="IPR050738">
    <property type="entry name" value="Sulfatase"/>
</dbReference>
<sequence precursor="true">MLGVWLLHLLWSGGLLAATPAEGCPNILFILVDDLGWSDLACYGHQWHDTPHLDRLAGEGLRFTNAYAAAPICSASRASIMTGKTTARTNFEFVTKDKPGRQQIDAPTLLRAPPFTLDLPLQELTVAERLAALGYQTAFFGKWHLNAHFGGYLGWSPTHGPAQQGFEFTKQDFGNHPYAWRGGNRPDPIEANGVFADDSMVQGVVEYLEAEHKQPFFACVSSFYVHTPVQTPLTWLVNKYDAKIPAEVPQRKQRIAYAAFLETLDHHLGQVLEAVERSGQRDSTLVVLMSDNGGHPEYTANGPLRGSKWNLYEGGIRVPMLVRWPGHVDGGKTSCEPVIGYDLLPTFVDIAGGAADDVDGVSLKEHLRNASSLEPRKLIWHFPYYHPEKGYAQSPDSIGVDDFETSRTHPHSAMRQGDFKLLQFYEQDATELYDVVHDIAEQDDLSSRFPSRAAEMKAQLQAELVEMQARFPTPTHSLDAVD</sequence>
<dbReference type="PANTHER" id="PTHR42693">
    <property type="entry name" value="ARYLSULFATASE FAMILY MEMBER"/>
    <property type="match status" value="1"/>
</dbReference>
<evidence type="ECO:0000256" key="3">
    <source>
        <dbReference type="ARBA" id="ARBA00022723"/>
    </source>
</evidence>
<evidence type="ECO:0000256" key="1">
    <source>
        <dbReference type="ARBA" id="ARBA00001913"/>
    </source>
</evidence>
<dbReference type="SUPFAM" id="SSF53649">
    <property type="entry name" value="Alkaline phosphatase-like"/>
    <property type="match status" value="1"/>
</dbReference>
<keyword evidence="4 7" id="KW-0732">Signal</keyword>
<dbReference type="KEGG" id="ahel:Q31a_28980"/>
<gene>
    <name evidence="9" type="primary">atsA_32</name>
    <name evidence="9" type="ORF">Q31a_28980</name>
</gene>
<dbReference type="Gene3D" id="3.30.1120.10">
    <property type="match status" value="1"/>
</dbReference>
<accession>A0A518G7M2</accession>
<dbReference type="GO" id="GO:0046872">
    <property type="term" value="F:metal ion binding"/>
    <property type="evidence" value="ECO:0007669"/>
    <property type="project" value="UniProtKB-KW"/>
</dbReference>
<keyword evidence="5 9" id="KW-0378">Hydrolase</keyword>
<evidence type="ECO:0000256" key="7">
    <source>
        <dbReference type="SAM" id="SignalP"/>
    </source>
</evidence>
<feature type="chain" id="PRO_5022131019" evidence="7">
    <location>
        <begin position="18"/>
        <end position="482"/>
    </location>
</feature>
<feature type="signal peptide" evidence="7">
    <location>
        <begin position="1"/>
        <end position="17"/>
    </location>
</feature>
<dbReference type="Proteomes" id="UP000318017">
    <property type="component" value="Chromosome"/>
</dbReference>
<dbReference type="Gene3D" id="3.40.720.10">
    <property type="entry name" value="Alkaline Phosphatase, subunit A"/>
    <property type="match status" value="1"/>
</dbReference>
<dbReference type="InterPro" id="IPR017850">
    <property type="entry name" value="Alkaline_phosphatase_core_sf"/>
</dbReference>
<comment type="cofactor">
    <cofactor evidence="1">
        <name>Ca(2+)</name>
        <dbReference type="ChEBI" id="CHEBI:29108"/>
    </cofactor>
</comment>
<evidence type="ECO:0000313" key="9">
    <source>
        <dbReference type="EMBL" id="QDV24578.1"/>
    </source>
</evidence>
<dbReference type="Pfam" id="PF00884">
    <property type="entry name" value="Sulfatase"/>
    <property type="match status" value="1"/>
</dbReference>
<evidence type="ECO:0000313" key="10">
    <source>
        <dbReference type="Proteomes" id="UP000318017"/>
    </source>
</evidence>
<evidence type="ECO:0000256" key="6">
    <source>
        <dbReference type="ARBA" id="ARBA00022837"/>
    </source>
</evidence>
<keyword evidence="6" id="KW-0106">Calcium</keyword>
<organism evidence="9 10">
    <name type="scientific">Aureliella helgolandensis</name>
    <dbReference type="NCBI Taxonomy" id="2527968"/>
    <lineage>
        <taxon>Bacteria</taxon>
        <taxon>Pseudomonadati</taxon>
        <taxon>Planctomycetota</taxon>
        <taxon>Planctomycetia</taxon>
        <taxon>Pirellulales</taxon>
        <taxon>Pirellulaceae</taxon>
        <taxon>Aureliella</taxon>
    </lineage>
</organism>
<keyword evidence="10" id="KW-1185">Reference proteome</keyword>
<evidence type="ECO:0000259" key="8">
    <source>
        <dbReference type="Pfam" id="PF00884"/>
    </source>
</evidence>
<dbReference type="PANTHER" id="PTHR42693:SF42">
    <property type="entry name" value="ARYLSULFATASE G"/>
    <property type="match status" value="1"/>
</dbReference>
<dbReference type="InterPro" id="IPR000917">
    <property type="entry name" value="Sulfatase_N"/>
</dbReference>
<dbReference type="EC" id="3.1.6.1" evidence="9"/>
<dbReference type="CDD" id="cd16144">
    <property type="entry name" value="ARS_like"/>
    <property type="match status" value="1"/>
</dbReference>
<feature type="domain" description="Sulfatase N-terminal" evidence="8">
    <location>
        <begin position="25"/>
        <end position="352"/>
    </location>
</feature>
<evidence type="ECO:0000256" key="2">
    <source>
        <dbReference type="ARBA" id="ARBA00008779"/>
    </source>
</evidence>
<proteinExistence type="inferred from homology"/>
<reference evidence="9 10" key="1">
    <citation type="submission" date="2019-02" db="EMBL/GenBank/DDBJ databases">
        <title>Deep-cultivation of Planctomycetes and their phenomic and genomic characterization uncovers novel biology.</title>
        <authorList>
            <person name="Wiegand S."/>
            <person name="Jogler M."/>
            <person name="Boedeker C."/>
            <person name="Pinto D."/>
            <person name="Vollmers J."/>
            <person name="Rivas-Marin E."/>
            <person name="Kohn T."/>
            <person name="Peeters S.H."/>
            <person name="Heuer A."/>
            <person name="Rast P."/>
            <person name="Oberbeckmann S."/>
            <person name="Bunk B."/>
            <person name="Jeske O."/>
            <person name="Meyerdierks A."/>
            <person name="Storesund J.E."/>
            <person name="Kallscheuer N."/>
            <person name="Luecker S."/>
            <person name="Lage O.M."/>
            <person name="Pohl T."/>
            <person name="Merkel B.J."/>
            <person name="Hornburger P."/>
            <person name="Mueller R.-W."/>
            <person name="Bruemmer F."/>
            <person name="Labrenz M."/>
            <person name="Spormann A.M."/>
            <person name="Op den Camp H."/>
            <person name="Overmann J."/>
            <person name="Amann R."/>
            <person name="Jetten M.S.M."/>
            <person name="Mascher T."/>
            <person name="Medema M.H."/>
            <person name="Devos D.P."/>
            <person name="Kaster A.-K."/>
            <person name="Ovreas L."/>
            <person name="Rohde M."/>
            <person name="Galperin M.Y."/>
            <person name="Jogler C."/>
        </authorList>
    </citation>
    <scope>NUCLEOTIDE SEQUENCE [LARGE SCALE GENOMIC DNA]</scope>
    <source>
        <strain evidence="9 10">Q31a</strain>
    </source>
</reference>
<evidence type="ECO:0000256" key="5">
    <source>
        <dbReference type="ARBA" id="ARBA00022801"/>
    </source>
</evidence>
<dbReference type="AlphaFoldDB" id="A0A518G7M2"/>
<name>A0A518G7M2_9BACT</name>
<comment type="similarity">
    <text evidence="2">Belongs to the sulfatase family.</text>
</comment>
<dbReference type="OrthoDB" id="9783154at2"/>
<dbReference type="GO" id="GO:0004065">
    <property type="term" value="F:arylsulfatase activity"/>
    <property type="evidence" value="ECO:0007669"/>
    <property type="project" value="UniProtKB-EC"/>
</dbReference>
<protein>
    <submittedName>
        <fullName evidence="9">Arylsulfatase</fullName>
        <ecNumber evidence="9">3.1.6.1</ecNumber>
    </submittedName>
</protein>
<dbReference type="EMBL" id="CP036298">
    <property type="protein sequence ID" value="QDV24578.1"/>
    <property type="molecule type" value="Genomic_DNA"/>
</dbReference>